<dbReference type="EMBL" id="AMQM01004432">
    <property type="status" value="NOT_ANNOTATED_CDS"/>
    <property type="molecule type" value="Genomic_DNA"/>
</dbReference>
<dbReference type="EMBL" id="KB096551">
    <property type="protein sequence ID" value="ESO03999.1"/>
    <property type="molecule type" value="Genomic_DNA"/>
</dbReference>
<gene>
    <name evidence="2" type="primary">20204356</name>
    <name evidence="1" type="ORF">HELRODRAFT_173049</name>
</gene>
<keyword evidence="3" id="KW-1185">Reference proteome</keyword>
<sequence length="372" mass="42194">MDSEDISWLLDGASSAELGYQIDGLNEIKDLFSFVNDDVQLFEAAQEICNDTKTSQVLFQPPLNNNVNLGAVNGSHMHNIHFESESTNTSQQQCLPQDNFNTNENISSQQQKIIKELIPKIQNDSSSAQLILQLLNLANLENQRKSESSQLTSAPQNSFIEQQQPQQHFAPCTNYENTFETQHGIGINGLTSCGPTTACQAPTQSQYSQQTLIIEPHHTFLLRNNNDCIPAQHMSLQKNAINSSLYAQSNVLSQQQQQHQLFTTNQPIQTHTMRPNIVVQPVQQQQQPLQQHQQHQLPIMPLQPQHIKTSHPQLIINGSFAGQQNQLEQTFVKIENYPNTNFVGINRDFLELPKEKAMIVQSRKKFAFHWTH</sequence>
<name>T1F6A7_HELRO</name>
<reference evidence="3" key="1">
    <citation type="submission" date="2012-12" db="EMBL/GenBank/DDBJ databases">
        <authorList>
            <person name="Hellsten U."/>
            <person name="Grimwood J."/>
            <person name="Chapman J.A."/>
            <person name="Shapiro H."/>
            <person name="Aerts A."/>
            <person name="Otillar R.P."/>
            <person name="Terry A.Y."/>
            <person name="Boore J.L."/>
            <person name="Simakov O."/>
            <person name="Marletaz F."/>
            <person name="Cho S.-J."/>
            <person name="Edsinger-Gonzales E."/>
            <person name="Havlak P."/>
            <person name="Kuo D.-H."/>
            <person name="Larsson T."/>
            <person name="Lv J."/>
            <person name="Arendt D."/>
            <person name="Savage R."/>
            <person name="Osoegawa K."/>
            <person name="de Jong P."/>
            <person name="Lindberg D.R."/>
            <person name="Seaver E.C."/>
            <person name="Weisblat D.A."/>
            <person name="Putnam N.H."/>
            <person name="Grigoriev I.V."/>
            <person name="Rokhsar D.S."/>
        </authorList>
    </citation>
    <scope>NUCLEOTIDE SEQUENCE</scope>
</reference>
<dbReference type="HOGENOM" id="CLU_744487_0_0_1"/>
<reference evidence="2" key="3">
    <citation type="submission" date="2015-06" db="UniProtKB">
        <authorList>
            <consortium name="EnsemblMetazoa"/>
        </authorList>
    </citation>
    <scope>IDENTIFICATION</scope>
</reference>
<reference evidence="1 3" key="2">
    <citation type="journal article" date="2013" name="Nature">
        <title>Insights into bilaterian evolution from three spiralian genomes.</title>
        <authorList>
            <person name="Simakov O."/>
            <person name="Marletaz F."/>
            <person name="Cho S.J."/>
            <person name="Edsinger-Gonzales E."/>
            <person name="Havlak P."/>
            <person name="Hellsten U."/>
            <person name="Kuo D.H."/>
            <person name="Larsson T."/>
            <person name="Lv J."/>
            <person name="Arendt D."/>
            <person name="Savage R."/>
            <person name="Osoegawa K."/>
            <person name="de Jong P."/>
            <person name="Grimwood J."/>
            <person name="Chapman J.A."/>
            <person name="Shapiro H."/>
            <person name="Aerts A."/>
            <person name="Otillar R.P."/>
            <person name="Terry A.Y."/>
            <person name="Boore J.L."/>
            <person name="Grigoriev I.V."/>
            <person name="Lindberg D.R."/>
            <person name="Seaver E.C."/>
            <person name="Weisblat D.A."/>
            <person name="Putnam N.H."/>
            <person name="Rokhsar D.S."/>
        </authorList>
    </citation>
    <scope>NUCLEOTIDE SEQUENCE</scope>
</reference>
<dbReference type="Proteomes" id="UP000015101">
    <property type="component" value="Unassembled WGS sequence"/>
</dbReference>
<dbReference type="InParanoid" id="T1F6A7"/>
<proteinExistence type="predicted"/>
<dbReference type="EnsemblMetazoa" id="HelroT173049">
    <property type="protein sequence ID" value="HelroP173049"/>
    <property type="gene ID" value="HelroG173049"/>
</dbReference>
<evidence type="ECO:0000313" key="2">
    <source>
        <dbReference type="EnsemblMetazoa" id="HelroP173049"/>
    </source>
</evidence>
<dbReference type="AlphaFoldDB" id="T1F6A7"/>
<evidence type="ECO:0000313" key="3">
    <source>
        <dbReference type="Proteomes" id="UP000015101"/>
    </source>
</evidence>
<dbReference type="KEGG" id="hro:HELRODRAFT_173049"/>
<dbReference type="GeneID" id="20204356"/>
<accession>T1F6A7</accession>
<dbReference type="CTD" id="20204356"/>
<dbReference type="RefSeq" id="XP_009017935.1">
    <property type="nucleotide sequence ID" value="XM_009019687.1"/>
</dbReference>
<organism evidence="2 3">
    <name type="scientific">Helobdella robusta</name>
    <name type="common">Californian leech</name>
    <dbReference type="NCBI Taxonomy" id="6412"/>
    <lineage>
        <taxon>Eukaryota</taxon>
        <taxon>Metazoa</taxon>
        <taxon>Spiralia</taxon>
        <taxon>Lophotrochozoa</taxon>
        <taxon>Annelida</taxon>
        <taxon>Clitellata</taxon>
        <taxon>Hirudinea</taxon>
        <taxon>Rhynchobdellida</taxon>
        <taxon>Glossiphoniidae</taxon>
        <taxon>Helobdella</taxon>
    </lineage>
</organism>
<evidence type="ECO:0000313" key="1">
    <source>
        <dbReference type="EMBL" id="ESO03999.1"/>
    </source>
</evidence>
<protein>
    <submittedName>
        <fullName evidence="1 2">Uncharacterized protein</fullName>
    </submittedName>
</protein>